<evidence type="ECO:0000313" key="3">
    <source>
        <dbReference type="EMBL" id="SOC04020.1"/>
    </source>
</evidence>
<dbReference type="InterPro" id="IPR013378">
    <property type="entry name" value="InlB-like_B-rpt"/>
</dbReference>
<evidence type="ECO:0000313" key="4">
    <source>
        <dbReference type="Proteomes" id="UP000219563"/>
    </source>
</evidence>
<dbReference type="NCBIfam" id="TIGR02543">
    <property type="entry name" value="List_Bact_rpt"/>
    <property type="match status" value="1"/>
</dbReference>
<dbReference type="GO" id="GO:0030313">
    <property type="term" value="C:cell envelope"/>
    <property type="evidence" value="ECO:0007669"/>
    <property type="project" value="UniProtKB-SubCell"/>
</dbReference>
<accession>A0A285S8V0</accession>
<dbReference type="RefSeq" id="WP_097076349.1">
    <property type="nucleotide sequence ID" value="NZ_OBMR01000006.1"/>
</dbReference>
<feature type="signal peptide" evidence="2">
    <location>
        <begin position="1"/>
        <end position="27"/>
    </location>
</feature>
<proteinExistence type="predicted"/>
<feature type="chain" id="PRO_5011995707" evidence="2">
    <location>
        <begin position="28"/>
        <end position="2230"/>
    </location>
</feature>
<evidence type="ECO:0000256" key="1">
    <source>
        <dbReference type="ARBA" id="ARBA00004196"/>
    </source>
</evidence>
<organism evidence="3 4">
    <name type="scientific">Pseudobutyrivibrio ruminis DSM 9787</name>
    <dbReference type="NCBI Taxonomy" id="1123011"/>
    <lineage>
        <taxon>Bacteria</taxon>
        <taxon>Bacillati</taxon>
        <taxon>Bacillota</taxon>
        <taxon>Clostridia</taxon>
        <taxon>Lachnospirales</taxon>
        <taxon>Lachnospiraceae</taxon>
        <taxon>Pseudobutyrivibrio</taxon>
    </lineage>
</organism>
<protein>
    <submittedName>
        <fullName evidence="3">Listeria/Bacterioides repeat-containing protein</fullName>
    </submittedName>
</protein>
<keyword evidence="2" id="KW-0732">Signal</keyword>
<evidence type="ECO:0000256" key="2">
    <source>
        <dbReference type="SAM" id="SignalP"/>
    </source>
</evidence>
<reference evidence="3 4" key="1">
    <citation type="submission" date="2017-08" db="EMBL/GenBank/DDBJ databases">
        <authorList>
            <person name="de Groot N.N."/>
        </authorList>
    </citation>
    <scope>NUCLEOTIDE SEQUENCE [LARGE SCALE GENOMIC DNA]</scope>
    <source>
        <strain evidence="3 4">DSM 9787</strain>
    </source>
</reference>
<dbReference type="Pfam" id="PF09479">
    <property type="entry name" value="Flg_new"/>
    <property type="match status" value="5"/>
</dbReference>
<name>A0A285S8V0_9FIRM</name>
<dbReference type="InterPro" id="IPR042229">
    <property type="entry name" value="Listeria/Bacterioides_rpt_sf"/>
</dbReference>
<sequence length="2230" mass="237529">MHIKKLLSGSLAGLMIASSINVPMVQAGEVDETTVIETPTETAEEDETIPVEESDDVVVVDEPTVEETPVVEQQEAVTQETQEESADIQAVEEEQTQEVVNESEAVELTADMVTLSADTAVYSGTDQKPSVTIDDATESTDYTVEWKKGEETVTELVDAGTYTLTVTPIAESTALKGSAVNKEFTITAKTLENAVVNVSDITYGDAAPEVIVKDSSEETAATVDASNYTLTYKYKATEQGEFSEIEAAKIKNAGIYQVTATFNGNYSGTAVGTFNINEKEITADDITIAGSTVLTYKDGEAQAVEPEITLSSAFSELNSNDYTVTYSNNTAVGTATLTLELNETDTSINYKTAEGGVKKTFEITEDSSVSKSEVTKKAGFNTVGTRTNTLASGRVSTEDIKAITGNSIPTAIVNSPEGKAAFKAAVKLYYSDNQVVENGSNAEDDSVVYTVEVGEIGDGATEATYTITLTGTEYGANEGDEEGSSNYVLTGTVKVVEEKEYNAADYNILVVDKVATFNQAGSFHYANELGTQATTKTGDVLTPSDADASVSNISYDVPQLQANFEGNATEYTYAGKEILPNVVVKTKGLVESTDDEGNTTTVFDAVEYTNSSDGSTPVTVSYEDATKPGTAKAFVQVKDANGLYYGETSLAYTIVADKETIETPYSVESIDISNVSYGTKVRIATKTTGAKIYYTVSDTDNATPADPTAESTQYKSAITLTSDMAKDNVITIKAIAIKGDSQSEVATFTYTMLAAATDWGDIDLADQSQWADATAVPEGLWIGTASITDDGLTYTGKAQTVAELRVYYHKTLLTEKTDYTLKYANNKNAWVVGDTTNYPVSKQPTITVTGKGKFSGTFTQGFAIDPMTVYPSVDLTGYTGCYNQYLSTGKLVQPNAKVTTTDWNGTKRVTKTYTKNKDYTIEYFDSYNIVGGNATTTELTVGAGTKYAVVTMKGNYKSGAVSTPYTVIDSATSITKTTKISMPSKAKWTGKDIDMNLVITDKSTGATLVKDTDYTVYVSCNYYDGTVNETYGNPIQKSYSKTEAVAKPVGTYYVYITGMGDYSGTVSKTFTVTGTAISVNNLSAAQYTGSAITPTVTVKAAGKVLENTDTTKNYVVYYINNQQVGTASAIVYPNNDLGYSGTVIKTFKIVGTKLAANQVTLDKTSIIYDGTIPEVSDFGVVVKDGTTTLTAGADYNVMLFDKFDAKDSSKWKFATAEAGTKTMVISGIGKYDGSYITKKVTVTPVDLAADAKLTEGRRVSNPRLSSATCTKAGAQPKVTLVDGFGTTETTDDVTLVNGTDYTVTYKNNTVVAAADAKKAPTATIKGKGNYTGTITVNFAITSGSLSDATIVTTDITEGKFKAPKTTVTLGKALAVKKDYTLTYVYNETAVITRNNEKVTVYRNDEVKTGDVLTAGTELRAVATAGTNGDYVGTTPETEGIIRVVAKNMNISSAKFKINDQTYAGSPVLLTADDFATAAIGSTNLVLGTDFEIVEGSYVNNAKAGTAKVTVRGIGNYGGTKTLSFKIKAKSMLYNLTFEAVSQTFGTGDEAKTLNPTGATKALTSKNGTFTLPQASFKVDGKTYVFEGWYSDKELTSRVGEKGTSYTPSINAGETATLYAKYEEVGEYKIIFDGNAPTGVTPTGKMSDQTIKRGTATAISANKLKRAGYKFVGWKVRSGEGTEESPYTYGTTVYTDKQKLYNEFATGTNTILSAQWEAISYKVTYKDAENLTTDIYTTEDGIASIPTPVKAGYTFTGWKCSNAKALLKKTTGEGESAVTTYSIAAGTIGDLTLTPVWTQNEFTVKYNNNAAAYTTGEGESAVCALGNVSGTMATQEKIKSGTKLAANAFKVTGAYKFVGWSKTTGTYSTAEIAYADKAVVKEASDSTVTLYAVWAPIDYKITYSGAAVTTAAPTSYNVENAASVLASAQAAGTTVTKSGKTLVWDVYVGKTKLDADGIAALATSPKAITLKARWEDATYPYTVKFEANAPTNQTVSGEMNDLENANAGTKLTANAFTITNYAFKGWATSAEGAVKYEDEAALTDVMNEEGKTLTLYAVWEKLAITCKFEKNDDSEQGSDTIDDIEYITGTSDSKYPACPWTKTGYTFAGWVCAADAGPDGNQELTVYAANATINLGTVTAAGSRTYTPSWTPITRTINYNANEGTGSVDAGIYTYGETFEASDGTGLIAPEGKTFKGWGATSDATDVISDWSSYAPTDDDIEAKTVYAIWK</sequence>
<dbReference type="Gene3D" id="2.60.40.4270">
    <property type="entry name" value="Listeria-Bacteroides repeat domain"/>
    <property type="match status" value="2"/>
</dbReference>
<gene>
    <name evidence="3" type="ORF">SAMN02910411_1994</name>
</gene>
<dbReference type="Proteomes" id="UP000219563">
    <property type="component" value="Unassembled WGS sequence"/>
</dbReference>
<dbReference type="EMBL" id="OBMR01000006">
    <property type="protein sequence ID" value="SOC04020.1"/>
    <property type="molecule type" value="Genomic_DNA"/>
</dbReference>
<comment type="subcellular location">
    <subcellularLocation>
        <location evidence="1">Cell envelope</location>
    </subcellularLocation>
</comment>